<evidence type="ECO:0000313" key="3">
    <source>
        <dbReference type="Proteomes" id="UP000886657"/>
    </source>
</evidence>
<proteinExistence type="predicted"/>
<evidence type="ECO:0000256" key="1">
    <source>
        <dbReference type="SAM" id="SignalP"/>
    </source>
</evidence>
<dbReference type="Gene3D" id="2.40.160.10">
    <property type="entry name" value="Porin"/>
    <property type="match status" value="1"/>
</dbReference>
<reference evidence="2" key="1">
    <citation type="submission" date="2020-10" db="EMBL/GenBank/DDBJ databases">
        <title>Connecting structure to function with the recovery of over 1000 high-quality activated sludge metagenome-assembled genomes encoding full-length rRNA genes using long-read sequencing.</title>
        <authorList>
            <person name="Singleton C.M."/>
            <person name="Petriglieri F."/>
            <person name="Kristensen J.M."/>
            <person name="Kirkegaard R.H."/>
            <person name="Michaelsen T.Y."/>
            <person name="Andersen M.H."/>
            <person name="Karst S.M."/>
            <person name="Dueholm M.S."/>
            <person name="Nielsen P.H."/>
            <person name="Albertsen M."/>
        </authorList>
    </citation>
    <scope>NUCLEOTIDE SEQUENCE</scope>
    <source>
        <strain evidence="2">Skiv_18-Q3-R9-52_MAXAC.067</strain>
    </source>
</reference>
<dbReference type="EMBL" id="JADKIO010000005">
    <property type="protein sequence ID" value="MBK9795774.1"/>
    <property type="molecule type" value="Genomic_DNA"/>
</dbReference>
<keyword evidence="1" id="KW-0732">Signal</keyword>
<comment type="caution">
    <text evidence="2">The sequence shown here is derived from an EMBL/GenBank/DDBJ whole genome shotgun (WGS) entry which is preliminary data.</text>
</comment>
<organism evidence="2 3">
    <name type="scientific">Candidatus Geothrix skivensis</name>
    <dbReference type="NCBI Taxonomy" id="2954439"/>
    <lineage>
        <taxon>Bacteria</taxon>
        <taxon>Pseudomonadati</taxon>
        <taxon>Acidobacteriota</taxon>
        <taxon>Holophagae</taxon>
        <taxon>Holophagales</taxon>
        <taxon>Holophagaceae</taxon>
        <taxon>Geothrix</taxon>
    </lineage>
</organism>
<dbReference type="Proteomes" id="UP000886657">
    <property type="component" value="Unassembled WGS sequence"/>
</dbReference>
<feature type="chain" id="PRO_5039579058" description="Porin" evidence="1">
    <location>
        <begin position="22"/>
        <end position="421"/>
    </location>
</feature>
<protein>
    <recommendedName>
        <fullName evidence="4">Porin</fullName>
    </recommendedName>
</protein>
<sequence>MKITRIAGIAALLAAGVTAQAQTAKLDGVLMEFWATQMMDNSLRNNATASAGASKYYALDSRFQENNFAVKRAEFYFSGTVTDTLSWAMMFDPNNSNTPAGPNNVLQDFTLSWTPGNGFNVKAGQFKMPTTYEATLVAAREILFFERNQINRRLGDARDRGIWASYTYGNAKSFMGKLNVAVSNGTTDDGSGGKNNENTLAGSGNAQKDLTFRFESAFLTAHKAGFYYREGQTGLKNTSMLTATIPGTWTVGAPSATQIRDNKDKTTLMGAYYAFNNATWQFSAEYATGLLGRRYATLFAAASAPLREHLDQKFTGIAVDGAYKMGNHWFTGRYDMMNYNSGDNWYTAANPYKNAVTGADFSPKYTEITVGYNYVFIPTKQSAGKLKLNYVMRSKNFLAPLAPQTTEQGGNSLVASLMLSY</sequence>
<evidence type="ECO:0000313" key="2">
    <source>
        <dbReference type="EMBL" id="MBK9795774.1"/>
    </source>
</evidence>
<dbReference type="AlphaFoldDB" id="A0A9D7SDU6"/>
<dbReference type="InterPro" id="IPR023614">
    <property type="entry name" value="Porin_dom_sf"/>
</dbReference>
<gene>
    <name evidence="2" type="ORF">IPP58_04660</name>
</gene>
<evidence type="ECO:0008006" key="4">
    <source>
        <dbReference type="Google" id="ProtNLM"/>
    </source>
</evidence>
<feature type="signal peptide" evidence="1">
    <location>
        <begin position="1"/>
        <end position="21"/>
    </location>
</feature>
<dbReference type="SUPFAM" id="SSF56935">
    <property type="entry name" value="Porins"/>
    <property type="match status" value="1"/>
</dbReference>
<name>A0A9D7SDU6_9BACT</name>
<accession>A0A9D7SDU6</accession>